<dbReference type="HOGENOM" id="CLU_059362_1_0_0"/>
<keyword evidence="1" id="KW-0732">Signal</keyword>
<dbReference type="Proteomes" id="UP000030661">
    <property type="component" value="Unassembled WGS sequence"/>
</dbReference>
<dbReference type="SUPFAM" id="SSF55469">
    <property type="entry name" value="FMN-dependent nitroreductase-like"/>
    <property type="match status" value="1"/>
</dbReference>
<dbReference type="eggNOG" id="COG0778">
    <property type="taxonomic scope" value="Bacteria"/>
</dbReference>
<name>A0A081C902_VECG1</name>
<reference evidence="3" key="1">
    <citation type="journal article" date="2015" name="PeerJ">
        <title>First genomic representation of candidate bacterial phylum KSB3 points to enhanced environmental sensing as a trigger of wastewater bulking.</title>
        <authorList>
            <person name="Sekiguchi Y."/>
            <person name="Ohashi A."/>
            <person name="Parks D.H."/>
            <person name="Yamauchi T."/>
            <person name="Tyson G.W."/>
            <person name="Hugenholtz P."/>
        </authorList>
    </citation>
    <scope>NUCLEOTIDE SEQUENCE [LARGE SCALE GENOMIC DNA]</scope>
</reference>
<accession>A0A081C902</accession>
<keyword evidence="4" id="KW-1185">Reference proteome</keyword>
<dbReference type="Pfam" id="PF00881">
    <property type="entry name" value="Nitroreductase"/>
    <property type="match status" value="1"/>
</dbReference>
<dbReference type="InterPro" id="IPR052544">
    <property type="entry name" value="Bacteriocin_Proc_Enz"/>
</dbReference>
<feature type="signal peptide" evidence="1">
    <location>
        <begin position="1"/>
        <end position="23"/>
    </location>
</feature>
<dbReference type="PANTHER" id="PTHR43745">
    <property type="entry name" value="NITROREDUCTASE MJ1384-RELATED"/>
    <property type="match status" value="1"/>
</dbReference>
<evidence type="ECO:0000313" key="4">
    <source>
        <dbReference type="Proteomes" id="UP000030661"/>
    </source>
</evidence>
<evidence type="ECO:0000313" key="3">
    <source>
        <dbReference type="EMBL" id="GAK61057.1"/>
    </source>
</evidence>
<dbReference type="CDD" id="cd02142">
    <property type="entry name" value="McbC_SagB-like_oxidoreductase"/>
    <property type="match status" value="1"/>
</dbReference>
<dbReference type="GO" id="GO:0016491">
    <property type="term" value="F:oxidoreductase activity"/>
    <property type="evidence" value="ECO:0007669"/>
    <property type="project" value="InterPro"/>
</dbReference>
<dbReference type="InterPro" id="IPR029479">
    <property type="entry name" value="Nitroreductase"/>
</dbReference>
<dbReference type="PANTHER" id="PTHR43745:SF2">
    <property type="entry name" value="NITROREDUCTASE MJ1384-RELATED"/>
    <property type="match status" value="1"/>
</dbReference>
<feature type="domain" description="Nitroreductase" evidence="2">
    <location>
        <begin position="49"/>
        <end position="220"/>
    </location>
</feature>
<dbReference type="AlphaFoldDB" id="A0A081C902"/>
<sequence>MEKLLSSCLIAIMLVFCCTSVFGQGQAEFKTIKLEPPTLEKGVSIMQALKQRKSVREFSDQQLAVPVLSELLWAANGVNRDDGKRTAPAAMNIQAVDLYVMLQEGVYLYDAVKHELAPVAPGDFRKAAGMQPFVATAPLNLLYVADFDKFKTSQVPDAPEIAKLTWVAVAAGCQAQNVALYCASEGLGNVVRASFDAQKLAEILQLRPAQSILLAQTIGYSK</sequence>
<dbReference type="STRING" id="1499967.U27_00955"/>
<organism evidence="3">
    <name type="scientific">Vecturithrix granuli</name>
    <dbReference type="NCBI Taxonomy" id="1499967"/>
    <lineage>
        <taxon>Bacteria</taxon>
        <taxon>Candidatus Moduliflexota</taxon>
        <taxon>Candidatus Vecturitrichia</taxon>
        <taxon>Candidatus Vecturitrichales</taxon>
        <taxon>Candidatus Vecturitrichaceae</taxon>
        <taxon>Candidatus Vecturithrix</taxon>
    </lineage>
</organism>
<protein>
    <submittedName>
        <fullName evidence="3">McbC-like oxidoreductase for polypeptide thioester cyclization</fullName>
    </submittedName>
</protein>
<dbReference type="EMBL" id="DF820476">
    <property type="protein sequence ID" value="GAK61057.1"/>
    <property type="molecule type" value="Genomic_DNA"/>
</dbReference>
<dbReference type="InterPro" id="IPR000415">
    <property type="entry name" value="Nitroreductase-like"/>
</dbReference>
<dbReference type="Gene3D" id="3.40.109.10">
    <property type="entry name" value="NADH Oxidase"/>
    <property type="match status" value="1"/>
</dbReference>
<gene>
    <name evidence="3" type="ORF">U27_00955</name>
</gene>
<proteinExistence type="predicted"/>
<evidence type="ECO:0000256" key="1">
    <source>
        <dbReference type="SAM" id="SignalP"/>
    </source>
</evidence>
<feature type="chain" id="PRO_5001755601" evidence="1">
    <location>
        <begin position="24"/>
        <end position="222"/>
    </location>
</feature>
<evidence type="ECO:0000259" key="2">
    <source>
        <dbReference type="Pfam" id="PF00881"/>
    </source>
</evidence>